<evidence type="ECO:0000313" key="2">
    <source>
        <dbReference type="EMBL" id="EST45922.1"/>
    </source>
</evidence>
<dbReference type="Pfam" id="PF14846">
    <property type="entry name" value="DUF4485"/>
    <property type="match status" value="1"/>
</dbReference>
<dbReference type="AlphaFoldDB" id="V6LMJ8"/>
<dbReference type="EMBL" id="KI546085">
    <property type="protein sequence ID" value="EST45922.1"/>
    <property type="molecule type" value="Genomic_DNA"/>
</dbReference>
<feature type="domain" description="DUF4485" evidence="1">
    <location>
        <begin position="8"/>
        <end position="85"/>
    </location>
</feature>
<gene>
    <name evidence="2" type="ORF">SS50377_13898</name>
    <name evidence="3" type="ORF">SS50377_24536</name>
</gene>
<protein>
    <recommendedName>
        <fullName evidence="1">DUF4485 domain-containing protein</fullName>
    </recommendedName>
</protein>
<name>V6LMJ8_9EUKA</name>
<evidence type="ECO:0000313" key="3">
    <source>
        <dbReference type="EMBL" id="KAH0574578.1"/>
    </source>
</evidence>
<keyword evidence="4" id="KW-1185">Reference proteome</keyword>
<sequence length="201" mass="23875">MSKNLYYDQQHQEMLHTYQCYKSSLSSIDLFYADLWIEKLKEKQSTLVWTKNRNVLLLALIDMVLQNQLNVPFKSRPNSGPLQNLLDGAQRCFYGTRTLQQLISLRNGVIGQKRYRVDKFAIRKQEFSINQIQDTNFDQSNQLFDQKQSNNYKKYDQSNIDDLQLQCQQKDIIIKELQTQLLQQKIDIQALYEHMKTNIVE</sequence>
<dbReference type="InterPro" id="IPR027831">
    <property type="entry name" value="DUF4485"/>
</dbReference>
<reference evidence="2 3" key="1">
    <citation type="journal article" date="2014" name="PLoS Genet.">
        <title>The Genome of Spironucleus salmonicida Highlights a Fish Pathogen Adapted to Fluctuating Environments.</title>
        <authorList>
            <person name="Xu F."/>
            <person name="Jerlstrom-Hultqvist J."/>
            <person name="Einarsson E."/>
            <person name="Astvaldsson A."/>
            <person name="Svard S.G."/>
            <person name="Andersson J.O."/>
        </authorList>
    </citation>
    <scope>NUCLEOTIDE SEQUENCE</scope>
    <source>
        <strain evidence="3">ATCC 50377</strain>
    </source>
</reference>
<reference evidence="3" key="2">
    <citation type="submission" date="2020-12" db="EMBL/GenBank/DDBJ databases">
        <title>New Spironucleus salmonicida genome in near-complete chromosomes.</title>
        <authorList>
            <person name="Xu F."/>
            <person name="Kurt Z."/>
            <person name="Jimenez-Gonzalez A."/>
            <person name="Astvaldsson A."/>
            <person name="Andersson J.O."/>
            <person name="Svard S.G."/>
        </authorList>
    </citation>
    <scope>NUCLEOTIDE SEQUENCE</scope>
    <source>
        <strain evidence="3">ATCC 50377</strain>
    </source>
</reference>
<dbReference type="VEuPathDB" id="GiardiaDB:SS50377_24536"/>
<organism evidence="2">
    <name type="scientific">Spironucleus salmonicida</name>
    <dbReference type="NCBI Taxonomy" id="348837"/>
    <lineage>
        <taxon>Eukaryota</taxon>
        <taxon>Metamonada</taxon>
        <taxon>Diplomonadida</taxon>
        <taxon>Hexamitidae</taxon>
        <taxon>Hexamitinae</taxon>
        <taxon>Spironucleus</taxon>
    </lineage>
</organism>
<dbReference type="EMBL" id="AUWU02000004">
    <property type="protein sequence ID" value="KAH0574578.1"/>
    <property type="molecule type" value="Genomic_DNA"/>
</dbReference>
<dbReference type="Proteomes" id="UP000018208">
    <property type="component" value="Unassembled WGS sequence"/>
</dbReference>
<evidence type="ECO:0000313" key="4">
    <source>
        <dbReference type="Proteomes" id="UP000018208"/>
    </source>
</evidence>
<evidence type="ECO:0000259" key="1">
    <source>
        <dbReference type="Pfam" id="PF14846"/>
    </source>
</evidence>
<accession>V6LMJ8</accession>
<proteinExistence type="predicted"/>